<evidence type="ECO:0000313" key="1">
    <source>
        <dbReference type="EMBL" id="KJU82030.1"/>
    </source>
</evidence>
<comment type="caution">
    <text evidence="1">The sequence shown here is derived from an EMBL/GenBank/DDBJ whole genome shotgun (WGS) entry which is preliminary data.</text>
</comment>
<name>A0A0F3GJB6_9BACT</name>
<proteinExistence type="predicted"/>
<sequence>SLTYPADSINSSITWHGNHLGSGLQVSTTGITVTTSGVGAGTITYTTHYNAYSFTVTAKTTETYPVVVLVQENP</sequence>
<dbReference type="EMBL" id="LACI01002441">
    <property type="protein sequence ID" value="KJU82030.1"/>
    <property type="molecule type" value="Genomic_DNA"/>
</dbReference>
<dbReference type="Proteomes" id="UP000033423">
    <property type="component" value="Unassembled WGS sequence"/>
</dbReference>
<protein>
    <submittedName>
        <fullName evidence="1">Uncharacterized protein</fullName>
    </submittedName>
</protein>
<accession>A0A0F3GJB6</accession>
<gene>
    <name evidence="1" type="ORF">MBAV_005777</name>
</gene>
<feature type="non-terminal residue" evidence="1">
    <location>
        <position position="1"/>
    </location>
</feature>
<dbReference type="AlphaFoldDB" id="A0A0F3GJB6"/>
<evidence type="ECO:0000313" key="2">
    <source>
        <dbReference type="Proteomes" id="UP000033423"/>
    </source>
</evidence>
<keyword evidence="2" id="KW-1185">Reference proteome</keyword>
<reference evidence="1 2" key="1">
    <citation type="submission" date="2015-02" db="EMBL/GenBank/DDBJ databases">
        <title>Single-cell genomics of uncultivated deep-branching MTB reveals a conserved set of magnetosome genes.</title>
        <authorList>
            <person name="Kolinko S."/>
            <person name="Richter M."/>
            <person name="Glockner F.O."/>
            <person name="Brachmann A."/>
            <person name="Schuler D."/>
        </authorList>
    </citation>
    <scope>NUCLEOTIDE SEQUENCE [LARGE SCALE GENOMIC DNA]</scope>
    <source>
        <strain evidence="1">TM-1</strain>
    </source>
</reference>
<organism evidence="1 2">
    <name type="scientific">Candidatus Magnetobacterium bavaricum</name>
    <dbReference type="NCBI Taxonomy" id="29290"/>
    <lineage>
        <taxon>Bacteria</taxon>
        <taxon>Pseudomonadati</taxon>
        <taxon>Nitrospirota</taxon>
        <taxon>Thermodesulfovibrionia</taxon>
        <taxon>Thermodesulfovibrionales</taxon>
        <taxon>Candidatus Magnetobacteriaceae</taxon>
        <taxon>Candidatus Magnetobacterium</taxon>
    </lineage>
</organism>